<proteinExistence type="predicted"/>
<dbReference type="EMBL" id="JAKLTN010000002">
    <property type="protein sequence ID" value="MCG2578127.1"/>
    <property type="molecule type" value="Genomic_DNA"/>
</dbReference>
<dbReference type="Proteomes" id="UP001165384">
    <property type="component" value="Unassembled WGS sequence"/>
</dbReference>
<gene>
    <name evidence="1" type="ORF">LZ012_14120</name>
</gene>
<evidence type="ECO:0000313" key="1">
    <source>
        <dbReference type="EMBL" id="MCG2578127.1"/>
    </source>
</evidence>
<organism evidence="1 2">
    <name type="scientific">Dechloromonas hankyongensis</name>
    <dbReference type="NCBI Taxonomy" id="2908002"/>
    <lineage>
        <taxon>Bacteria</taxon>
        <taxon>Pseudomonadati</taxon>
        <taxon>Pseudomonadota</taxon>
        <taxon>Betaproteobacteria</taxon>
        <taxon>Rhodocyclales</taxon>
        <taxon>Azonexaceae</taxon>
        <taxon>Dechloromonas</taxon>
    </lineage>
</organism>
<accession>A0ABS9K4N3</accession>
<keyword evidence="2" id="KW-1185">Reference proteome</keyword>
<evidence type="ECO:0000313" key="2">
    <source>
        <dbReference type="Proteomes" id="UP001165384"/>
    </source>
</evidence>
<comment type="caution">
    <text evidence="1">The sequence shown here is derived from an EMBL/GenBank/DDBJ whole genome shotgun (WGS) entry which is preliminary data.</text>
</comment>
<name>A0ABS9K4N3_9RHOO</name>
<dbReference type="RefSeq" id="WP_275711455.1">
    <property type="nucleotide sequence ID" value="NZ_JAKLTN010000002.1"/>
</dbReference>
<sequence length="165" mass="18475">MQVRQLQIAHDALQDRLVLRVATQADEEFRVWLTRRFLRELWPHLAKLLAHSNSSAPLAADIEAMPAPASFEQPFQDDKATYPLGSNPLLTSEIKVDTLSDGGYHLTFREGRERSFELGLTPDLLQAFCAMLRAGAEQAQWGLALDYAAPDPVALRPGHPHSRLH</sequence>
<protein>
    <submittedName>
        <fullName evidence="1">Uncharacterized protein</fullName>
    </submittedName>
</protein>
<reference evidence="1" key="1">
    <citation type="submission" date="2022-01" db="EMBL/GenBank/DDBJ databases">
        <authorList>
            <person name="Jo J.-H."/>
            <person name="Im W.-T."/>
        </authorList>
    </citation>
    <scope>NUCLEOTIDE SEQUENCE</scope>
    <source>
        <strain evidence="1">XY25</strain>
    </source>
</reference>